<dbReference type="EMBL" id="JANCLU010000002">
    <property type="protein sequence ID" value="MCP8937382.1"/>
    <property type="molecule type" value="Genomic_DNA"/>
</dbReference>
<evidence type="ECO:0000256" key="1">
    <source>
        <dbReference type="SAM" id="Phobius"/>
    </source>
</evidence>
<keyword evidence="1" id="KW-0472">Membrane</keyword>
<dbReference type="RefSeq" id="WP_254738329.1">
    <property type="nucleotide sequence ID" value="NZ_JANCLU010000002.1"/>
</dbReference>
<evidence type="ECO:0000313" key="2">
    <source>
        <dbReference type="EMBL" id="MCP8937382.1"/>
    </source>
</evidence>
<evidence type="ECO:0000313" key="3">
    <source>
        <dbReference type="Proteomes" id="UP001205890"/>
    </source>
</evidence>
<organism evidence="2 3">
    <name type="scientific">Alsobacter ponti</name>
    <dbReference type="NCBI Taxonomy" id="2962936"/>
    <lineage>
        <taxon>Bacteria</taxon>
        <taxon>Pseudomonadati</taxon>
        <taxon>Pseudomonadota</taxon>
        <taxon>Alphaproteobacteria</taxon>
        <taxon>Hyphomicrobiales</taxon>
        <taxon>Alsobacteraceae</taxon>
        <taxon>Alsobacter</taxon>
    </lineage>
</organism>
<keyword evidence="1" id="KW-1133">Transmembrane helix</keyword>
<comment type="caution">
    <text evidence="2">The sequence shown here is derived from an EMBL/GenBank/DDBJ whole genome shotgun (WGS) entry which is preliminary data.</text>
</comment>
<feature type="transmembrane region" description="Helical" evidence="1">
    <location>
        <begin position="51"/>
        <end position="70"/>
    </location>
</feature>
<name>A0ABT1L7D0_9HYPH</name>
<protein>
    <submittedName>
        <fullName evidence="2">Uncharacterized protein</fullName>
    </submittedName>
</protein>
<keyword evidence="1" id="KW-0812">Transmembrane</keyword>
<proteinExistence type="predicted"/>
<accession>A0ABT1L7D0</accession>
<gene>
    <name evidence="2" type="ORF">NK718_02545</name>
</gene>
<reference evidence="2 3" key="1">
    <citation type="submission" date="2022-07" db="EMBL/GenBank/DDBJ databases">
        <authorList>
            <person name="Li W.-J."/>
            <person name="Deng Q.-Q."/>
        </authorList>
    </citation>
    <scope>NUCLEOTIDE SEQUENCE [LARGE SCALE GENOMIC DNA]</scope>
    <source>
        <strain evidence="2 3">SYSU M60028</strain>
    </source>
</reference>
<sequence>MAKVAPAQTNIPLTRSTFALPKSKAAEGASFDVVLAGALRAWRQWSPADRIAIGAAAALSIIAIVVWALALPNLLA</sequence>
<keyword evidence="3" id="KW-1185">Reference proteome</keyword>
<dbReference type="Proteomes" id="UP001205890">
    <property type="component" value="Unassembled WGS sequence"/>
</dbReference>